<gene>
    <name evidence="1" type="ORF">AWC35_16530</name>
</gene>
<evidence type="ECO:0000313" key="1">
    <source>
        <dbReference type="EMBL" id="ATA20816.1"/>
    </source>
</evidence>
<dbReference type="EMBL" id="CP014136">
    <property type="protein sequence ID" value="ATA20816.1"/>
    <property type="molecule type" value="Genomic_DNA"/>
</dbReference>
<reference evidence="1 2" key="1">
    <citation type="submission" date="2016-01" db="EMBL/GenBank/DDBJ databases">
        <authorList>
            <person name="Oliw E.H."/>
        </authorList>
    </citation>
    <scope>NUCLEOTIDE SEQUENCE [LARGE SCALE GENOMIC DNA]</scope>
    <source>
        <strain evidence="1 2">FRB97</strain>
    </source>
</reference>
<protein>
    <submittedName>
        <fullName evidence="1">Uncharacterized protein</fullName>
    </submittedName>
</protein>
<dbReference type="Proteomes" id="UP000217182">
    <property type="component" value="Chromosome"/>
</dbReference>
<keyword evidence="2" id="KW-1185">Reference proteome</keyword>
<proteinExistence type="predicted"/>
<name>A0A250B416_9GAMM</name>
<dbReference type="KEGG" id="gqu:AWC35_16530"/>
<organism evidence="1 2">
    <name type="scientific">Gibbsiella quercinecans</name>
    <dbReference type="NCBI Taxonomy" id="929813"/>
    <lineage>
        <taxon>Bacteria</taxon>
        <taxon>Pseudomonadati</taxon>
        <taxon>Pseudomonadota</taxon>
        <taxon>Gammaproteobacteria</taxon>
        <taxon>Enterobacterales</taxon>
        <taxon>Yersiniaceae</taxon>
        <taxon>Gibbsiella</taxon>
    </lineage>
</organism>
<dbReference type="AlphaFoldDB" id="A0A250B416"/>
<sequence length="68" mass="7562">MMRTGKPGRLVSVGWMLRLGRIDCGLGELDLRHDDSSESPVSKIRIGATRWEAGSSFGKHRHMLVELA</sequence>
<dbReference type="RefSeq" id="WP_165907092.1">
    <property type="nucleotide sequence ID" value="NZ_CP014136.1"/>
</dbReference>
<evidence type="ECO:0000313" key="2">
    <source>
        <dbReference type="Proteomes" id="UP000217182"/>
    </source>
</evidence>
<accession>A0A250B416</accession>